<dbReference type="NCBIfam" id="TIGR02622">
    <property type="entry name" value="CDP_4_6_dhtase"/>
    <property type="match status" value="1"/>
</dbReference>
<dbReference type="InterPro" id="IPR036291">
    <property type="entry name" value="NAD(P)-bd_dom_sf"/>
</dbReference>
<dbReference type="STRING" id="112901.SAMN04488500_13121"/>
<dbReference type="Pfam" id="PF16363">
    <property type="entry name" value="GDP_Man_Dehyd"/>
    <property type="match status" value="1"/>
</dbReference>
<feature type="domain" description="NAD(P)-binding" evidence="1">
    <location>
        <begin position="13"/>
        <end position="323"/>
    </location>
</feature>
<dbReference type="SUPFAM" id="SSF51735">
    <property type="entry name" value="NAD(P)-binding Rossmann-fold domains"/>
    <property type="match status" value="1"/>
</dbReference>
<reference evidence="2 3" key="1">
    <citation type="submission" date="2017-04" db="EMBL/GenBank/DDBJ databases">
        <authorList>
            <person name="Afonso C.L."/>
            <person name="Miller P.J."/>
            <person name="Scott M.A."/>
            <person name="Spackman E."/>
            <person name="Goraichik I."/>
            <person name="Dimitrov K.M."/>
            <person name="Suarez D.L."/>
            <person name="Swayne D.E."/>
        </authorList>
    </citation>
    <scope>NUCLEOTIDE SEQUENCE [LARGE SCALE GENOMIC DNA]</scope>
    <source>
        <strain evidence="2 3">DSM 5090</strain>
    </source>
</reference>
<protein>
    <submittedName>
        <fullName evidence="2">CDP-glucose 4,6-dehydratase</fullName>
    </submittedName>
</protein>
<evidence type="ECO:0000259" key="1">
    <source>
        <dbReference type="Pfam" id="PF16363"/>
    </source>
</evidence>
<dbReference type="AlphaFoldDB" id="A0A1W2EVB7"/>
<dbReference type="EMBL" id="FWXI01000031">
    <property type="protein sequence ID" value="SMD13522.1"/>
    <property type="molecule type" value="Genomic_DNA"/>
</dbReference>
<accession>A0A1W2EVB7</accession>
<gene>
    <name evidence="2" type="ORF">SAMN04488500_13121</name>
</gene>
<dbReference type="InterPro" id="IPR013445">
    <property type="entry name" value="CDP_4_6_deHydtase"/>
</dbReference>
<sequence>MMKQFWQNKRVFLTGHTGFKGSWLSLWLQSLGAQVVGYSLEAPSLPSLFKEARVAVGMQSLNGDILDLAKLKQALEECRPEILIHMAAQSLVRYSYQFPIETLSTNIIGTANVLDVARHVDSIRGIVIVTSDKCYENRERVWGYREDEPMGGYDPYSCSKGCAELVIASYRRSFYSSTHAAKVASARAGNVIGGGDWSADRIIPDSIRALHQCKPVVIRNPKSIRPWQHVLEPLAGYLLLAQKLCDDGLSFAEGWNFGPDENHACSVESLVDGLCRLWDSDVKWLVKQDDTLHEAHYLKLDSTKANQKLGWRPVLSMQDTLAMTVGWYKRFYDGADAQALMLEQIAKYEKLYKEN</sequence>
<dbReference type="InterPro" id="IPR016040">
    <property type="entry name" value="NAD(P)-bd_dom"/>
</dbReference>
<evidence type="ECO:0000313" key="3">
    <source>
        <dbReference type="Proteomes" id="UP000192738"/>
    </source>
</evidence>
<dbReference type="OrthoDB" id="9779041at2"/>
<dbReference type="Proteomes" id="UP000192738">
    <property type="component" value="Unassembled WGS sequence"/>
</dbReference>
<dbReference type="Gene3D" id="3.40.50.720">
    <property type="entry name" value="NAD(P)-binding Rossmann-like Domain"/>
    <property type="match status" value="1"/>
</dbReference>
<name>A0A1W2EVB7_9FIRM</name>
<organism evidence="2 3">
    <name type="scientific">Sporomusa malonica</name>
    <dbReference type="NCBI Taxonomy" id="112901"/>
    <lineage>
        <taxon>Bacteria</taxon>
        <taxon>Bacillati</taxon>
        <taxon>Bacillota</taxon>
        <taxon>Negativicutes</taxon>
        <taxon>Selenomonadales</taxon>
        <taxon>Sporomusaceae</taxon>
        <taxon>Sporomusa</taxon>
    </lineage>
</organism>
<proteinExistence type="predicted"/>
<dbReference type="PANTHER" id="PTHR43000">
    <property type="entry name" value="DTDP-D-GLUCOSE 4,6-DEHYDRATASE-RELATED"/>
    <property type="match status" value="1"/>
</dbReference>
<dbReference type="Gene3D" id="3.90.25.10">
    <property type="entry name" value="UDP-galactose 4-epimerase, domain 1"/>
    <property type="match status" value="1"/>
</dbReference>
<evidence type="ECO:0000313" key="2">
    <source>
        <dbReference type="EMBL" id="SMD13522.1"/>
    </source>
</evidence>
<keyword evidence="3" id="KW-1185">Reference proteome</keyword>
<dbReference type="RefSeq" id="WP_084578256.1">
    <property type="nucleotide sequence ID" value="NZ_CP155572.1"/>
</dbReference>
<dbReference type="CDD" id="cd05252">
    <property type="entry name" value="CDP_GD_SDR_e"/>
    <property type="match status" value="1"/>
</dbReference>